<reference evidence="1" key="2">
    <citation type="submission" date="2022-04" db="EMBL/GenBank/DDBJ databases">
        <authorList>
            <person name="Bromfield E.S.P."/>
            <person name="Cloutier S."/>
        </authorList>
    </citation>
    <scope>NUCLEOTIDE SEQUENCE</scope>
    <source>
        <strain evidence="1">1S5</strain>
        <plasmid evidence="1">pBb1S5a</plasmid>
    </source>
</reference>
<dbReference type="RefSeq" id="WP_224581149.1">
    <property type="nucleotide sequence ID" value="NZ_CP096256.1"/>
</dbReference>
<proteinExistence type="predicted"/>
<evidence type="ECO:0000313" key="2">
    <source>
        <dbReference type="Proteomes" id="UP000551709"/>
    </source>
</evidence>
<gene>
    <name evidence="1" type="ORF">HAP41_0000047320</name>
</gene>
<accession>A0A8T5VW87</accession>
<dbReference type="Proteomes" id="UP000551709">
    <property type="component" value="Plasmid pBb1S5a"/>
</dbReference>
<name>A0A8T5VW87_9BRAD</name>
<protein>
    <submittedName>
        <fullName evidence="1">Uncharacterized protein</fullName>
    </submittedName>
</protein>
<dbReference type="AlphaFoldDB" id="A0A8T5VW87"/>
<keyword evidence="1" id="KW-0614">Plasmid</keyword>
<geneLocation type="plasmid" evidence="1 2">
    <name>pBb1S5a</name>
</geneLocation>
<dbReference type="EMBL" id="CP096256">
    <property type="protein sequence ID" value="UPT92341.1"/>
    <property type="molecule type" value="Genomic_DNA"/>
</dbReference>
<evidence type="ECO:0000313" key="1">
    <source>
        <dbReference type="EMBL" id="UPT92341.1"/>
    </source>
</evidence>
<reference evidence="1" key="1">
    <citation type="journal article" date="2017" name="Syst. Appl. Microbiol.">
        <title>Soybeans inoculated with root zone soils of Canadian native legumes harbour diverse and novel Bradyrhizobium spp. that possess agricultural potential.</title>
        <authorList>
            <person name="Bromfield E.S.P."/>
            <person name="Cloutier S."/>
            <person name="Tambong J.T."/>
            <person name="Tran Thi T.V."/>
        </authorList>
    </citation>
    <scope>NUCLEOTIDE SEQUENCE</scope>
    <source>
        <strain evidence="1">1S5</strain>
    </source>
</reference>
<organism evidence="1 2">
    <name type="scientific">Bradyrhizobium barranii subsp. apii</name>
    <dbReference type="NCBI Taxonomy" id="2819348"/>
    <lineage>
        <taxon>Bacteria</taxon>
        <taxon>Pseudomonadati</taxon>
        <taxon>Pseudomonadota</taxon>
        <taxon>Alphaproteobacteria</taxon>
        <taxon>Hyphomicrobiales</taxon>
        <taxon>Nitrobacteraceae</taxon>
        <taxon>Bradyrhizobium</taxon>
        <taxon>Bradyrhizobium barranii</taxon>
    </lineage>
</organism>
<sequence>MSEVLLNDLLIEINQLIATARDPTQEPANYVEAAPRAMPNEPLFDETNGVALDEPSVRLASETPVQPASAQVLFNFHLPVLRC</sequence>